<evidence type="ECO:0000256" key="5">
    <source>
        <dbReference type="ARBA" id="ARBA00022801"/>
    </source>
</evidence>
<feature type="transmembrane region" description="Helical" evidence="8">
    <location>
        <begin position="66"/>
        <end position="94"/>
    </location>
</feature>
<dbReference type="NCBIfam" id="TIGR04476">
    <property type="entry name" value="exosort_XrtN"/>
    <property type="match status" value="1"/>
</dbReference>
<dbReference type="GO" id="GO:0016787">
    <property type="term" value="F:hydrolase activity"/>
    <property type="evidence" value="ECO:0007669"/>
    <property type="project" value="UniProtKB-KW"/>
</dbReference>
<evidence type="ECO:0000256" key="8">
    <source>
        <dbReference type="SAM" id="Phobius"/>
    </source>
</evidence>
<proteinExistence type="predicted"/>
<evidence type="ECO:0000256" key="6">
    <source>
        <dbReference type="ARBA" id="ARBA00022989"/>
    </source>
</evidence>
<evidence type="ECO:0000313" key="10">
    <source>
        <dbReference type="Proteomes" id="UP001597094"/>
    </source>
</evidence>
<dbReference type="InterPro" id="IPR026392">
    <property type="entry name" value="Exo/Archaeosortase_dom"/>
</dbReference>
<reference evidence="10" key="1">
    <citation type="journal article" date="2019" name="Int. J. Syst. Evol. Microbiol.">
        <title>The Global Catalogue of Microorganisms (GCM) 10K type strain sequencing project: providing services to taxonomists for standard genome sequencing and annotation.</title>
        <authorList>
            <consortium name="The Broad Institute Genomics Platform"/>
            <consortium name="The Broad Institute Genome Sequencing Center for Infectious Disease"/>
            <person name="Wu L."/>
            <person name="Ma J."/>
        </authorList>
    </citation>
    <scope>NUCLEOTIDE SEQUENCE [LARGE SCALE GENOMIC DNA]</scope>
    <source>
        <strain evidence="10">JCM 31319</strain>
    </source>
</reference>
<feature type="transmembrane region" description="Helical" evidence="8">
    <location>
        <begin position="100"/>
        <end position="122"/>
    </location>
</feature>
<dbReference type="Proteomes" id="UP001597094">
    <property type="component" value="Unassembled WGS sequence"/>
</dbReference>
<dbReference type="Pfam" id="PF09721">
    <property type="entry name" value="Exosortase_EpsH"/>
    <property type="match status" value="1"/>
</dbReference>
<feature type="transmembrane region" description="Helical" evidence="8">
    <location>
        <begin position="199"/>
        <end position="227"/>
    </location>
</feature>
<name>A0ABW3SMF2_9BACT</name>
<gene>
    <name evidence="9" type="primary">xrtN</name>
    <name evidence="9" type="ORF">ACFQ2O_07475</name>
</gene>
<keyword evidence="5 9" id="KW-0378">Hydrolase</keyword>
<organism evidence="9 10">
    <name type="scientific">Pontibacter rugosus</name>
    <dbReference type="NCBI Taxonomy" id="1745966"/>
    <lineage>
        <taxon>Bacteria</taxon>
        <taxon>Pseudomonadati</taxon>
        <taxon>Bacteroidota</taxon>
        <taxon>Cytophagia</taxon>
        <taxon>Cytophagales</taxon>
        <taxon>Hymenobacteraceae</taxon>
        <taxon>Pontibacter</taxon>
    </lineage>
</organism>
<protein>
    <submittedName>
        <fullName evidence="9">Exosortase N</fullName>
        <ecNumber evidence="9">3.4.22.-</ecNumber>
    </submittedName>
</protein>
<keyword evidence="6 8" id="KW-1133">Transmembrane helix</keyword>
<dbReference type="InterPro" id="IPR019127">
    <property type="entry name" value="Exosortase"/>
</dbReference>
<evidence type="ECO:0000256" key="2">
    <source>
        <dbReference type="ARBA" id="ARBA00022475"/>
    </source>
</evidence>
<sequence>MIATNFRTQNKERLFLTLGLIGFYTGIGGFFLKDYLLWDAQWLLALVLVPLVAQPKREKPIAGWQLLLATSLAVAAALLQVSTLYFFAFLLAFWCGANLIFGSISLYPLLLLTVASPIFKYIANIISFPLRLQLTEWAVAALTYTGNTAEAAGNLILVKGEEFSVDPACAGLSMLSLSLIIAVFILAHLQKSKQGNWPLWAVVTMLLAMLALNLFANLLRILLLVWFKVLPGNPMHDVMGLLCLTFYAIMPFYLLAQLCFKYTGPTQTKKRFRSSVSLRGMLLLNYLLLLMLVICGLGVQQAGLTTPADATAAPTLAGFNQESMENGVIKYSNAHALVYLKPVQAFYSTEHHPLICWEGSGYKFRNVQTLQLKSDTVYVGELQKGKDKLYTAWWMDNGKHRTIEQQDWRWRMLKGEPPFRLVNLTVAHKAELAPSILTLLQKQEQDRIALNTL</sequence>
<keyword evidence="7 8" id="KW-0472">Membrane</keyword>
<feature type="transmembrane region" description="Helical" evidence="8">
    <location>
        <begin position="281"/>
        <end position="299"/>
    </location>
</feature>
<dbReference type="InterPro" id="IPR031006">
    <property type="entry name" value="Exosort_XrtN"/>
</dbReference>
<feature type="transmembrane region" description="Helical" evidence="8">
    <location>
        <begin position="239"/>
        <end position="260"/>
    </location>
</feature>
<dbReference type="RefSeq" id="WP_377524985.1">
    <property type="nucleotide sequence ID" value="NZ_JBHTLD010000048.1"/>
</dbReference>
<keyword evidence="4 8" id="KW-0812">Transmembrane</keyword>
<feature type="transmembrane region" description="Helical" evidence="8">
    <location>
        <begin position="170"/>
        <end position="187"/>
    </location>
</feature>
<keyword evidence="10" id="KW-1185">Reference proteome</keyword>
<evidence type="ECO:0000256" key="3">
    <source>
        <dbReference type="ARBA" id="ARBA00022670"/>
    </source>
</evidence>
<keyword evidence="2" id="KW-1003">Cell membrane</keyword>
<evidence type="ECO:0000256" key="7">
    <source>
        <dbReference type="ARBA" id="ARBA00023136"/>
    </source>
</evidence>
<accession>A0ABW3SMF2</accession>
<dbReference type="EC" id="3.4.22.-" evidence="9"/>
<dbReference type="EMBL" id="JBHTLD010000048">
    <property type="protein sequence ID" value="MFD1186039.1"/>
    <property type="molecule type" value="Genomic_DNA"/>
</dbReference>
<feature type="transmembrane region" description="Helical" evidence="8">
    <location>
        <begin position="14"/>
        <end position="32"/>
    </location>
</feature>
<comment type="subcellular location">
    <subcellularLocation>
        <location evidence="1">Cell membrane</location>
        <topology evidence="1">Multi-pass membrane protein</topology>
    </subcellularLocation>
</comment>
<dbReference type="NCBIfam" id="TIGR04178">
    <property type="entry name" value="exo_archaeo"/>
    <property type="match status" value="1"/>
</dbReference>
<comment type="caution">
    <text evidence="9">The sequence shown here is derived from an EMBL/GenBank/DDBJ whole genome shotgun (WGS) entry which is preliminary data.</text>
</comment>
<evidence type="ECO:0000256" key="4">
    <source>
        <dbReference type="ARBA" id="ARBA00022692"/>
    </source>
</evidence>
<keyword evidence="3" id="KW-0645">Protease</keyword>
<evidence type="ECO:0000256" key="1">
    <source>
        <dbReference type="ARBA" id="ARBA00004651"/>
    </source>
</evidence>
<evidence type="ECO:0000313" key="9">
    <source>
        <dbReference type="EMBL" id="MFD1186039.1"/>
    </source>
</evidence>